<dbReference type="PANTHER" id="PTHR43818">
    <property type="entry name" value="BCDNA.GH03377"/>
    <property type="match status" value="1"/>
</dbReference>
<feature type="domain" description="Gfo/Idh/MocA-like oxidoreductase N-terminal" evidence="1">
    <location>
        <begin position="35"/>
        <end position="148"/>
    </location>
</feature>
<proteinExistence type="predicted"/>
<dbReference type="AlphaFoldDB" id="A0A382DXD8"/>
<sequence length="160" mass="17601">MSTQITRRRFVQQGVFTILAAGSARTYAANERLDIGIVGVANRAKANLNGVAGENIVALCDVDSNFLAHEAGRFPRAKRYADFRRMIGREKLDALVVSTPDHTHAVATAAGLHNGLHVYCEKPLTRTVSECRAVTELARRKKLVTQMGTQIHAGDNYRRV</sequence>
<protein>
    <recommendedName>
        <fullName evidence="1">Gfo/Idh/MocA-like oxidoreductase N-terminal domain-containing protein</fullName>
    </recommendedName>
</protein>
<evidence type="ECO:0000313" key="2">
    <source>
        <dbReference type="EMBL" id="SVB42762.1"/>
    </source>
</evidence>
<organism evidence="2">
    <name type="scientific">marine metagenome</name>
    <dbReference type="NCBI Taxonomy" id="408172"/>
    <lineage>
        <taxon>unclassified sequences</taxon>
        <taxon>metagenomes</taxon>
        <taxon>ecological metagenomes</taxon>
    </lineage>
</organism>
<dbReference type="InterPro" id="IPR036291">
    <property type="entry name" value="NAD(P)-bd_dom_sf"/>
</dbReference>
<dbReference type="Gene3D" id="3.40.50.720">
    <property type="entry name" value="NAD(P)-binding Rossmann-like Domain"/>
    <property type="match status" value="1"/>
</dbReference>
<accession>A0A382DXD8</accession>
<dbReference type="Pfam" id="PF01408">
    <property type="entry name" value="GFO_IDH_MocA"/>
    <property type="match status" value="1"/>
</dbReference>
<dbReference type="InterPro" id="IPR000683">
    <property type="entry name" value="Gfo/Idh/MocA-like_OxRdtase_N"/>
</dbReference>
<dbReference type="EMBL" id="UINC01041459">
    <property type="protein sequence ID" value="SVB42762.1"/>
    <property type="molecule type" value="Genomic_DNA"/>
</dbReference>
<feature type="non-terminal residue" evidence="2">
    <location>
        <position position="160"/>
    </location>
</feature>
<dbReference type="InterPro" id="IPR050463">
    <property type="entry name" value="Gfo/Idh/MocA_oxidrdct_glycsds"/>
</dbReference>
<dbReference type="GO" id="GO:0000166">
    <property type="term" value="F:nucleotide binding"/>
    <property type="evidence" value="ECO:0007669"/>
    <property type="project" value="InterPro"/>
</dbReference>
<dbReference type="PANTHER" id="PTHR43818:SF10">
    <property type="entry name" value="NADH-DEPENDENT DEHYDROGENASE-RELATED"/>
    <property type="match status" value="1"/>
</dbReference>
<name>A0A382DXD8_9ZZZZ</name>
<gene>
    <name evidence="2" type="ORF">METZ01_LOCUS195616</name>
</gene>
<dbReference type="SUPFAM" id="SSF51735">
    <property type="entry name" value="NAD(P)-binding Rossmann-fold domains"/>
    <property type="match status" value="1"/>
</dbReference>
<evidence type="ECO:0000259" key="1">
    <source>
        <dbReference type="Pfam" id="PF01408"/>
    </source>
</evidence>
<reference evidence="2" key="1">
    <citation type="submission" date="2018-05" db="EMBL/GenBank/DDBJ databases">
        <authorList>
            <person name="Lanie J.A."/>
            <person name="Ng W.-L."/>
            <person name="Kazmierczak K.M."/>
            <person name="Andrzejewski T.M."/>
            <person name="Davidsen T.M."/>
            <person name="Wayne K.J."/>
            <person name="Tettelin H."/>
            <person name="Glass J.I."/>
            <person name="Rusch D."/>
            <person name="Podicherti R."/>
            <person name="Tsui H.-C.T."/>
            <person name="Winkler M.E."/>
        </authorList>
    </citation>
    <scope>NUCLEOTIDE SEQUENCE</scope>
</reference>